<dbReference type="GeneID" id="23867486"/>
<dbReference type="RefSeq" id="XP_011779636.1">
    <property type="nucleotide sequence ID" value="XM_011781334.1"/>
</dbReference>
<organism evidence="2 3">
    <name type="scientific">Trypanosoma brucei gambiense (strain MHOM/CI/86/DAL972)</name>
    <dbReference type="NCBI Taxonomy" id="679716"/>
    <lineage>
        <taxon>Eukaryota</taxon>
        <taxon>Discoba</taxon>
        <taxon>Euglenozoa</taxon>
        <taxon>Kinetoplastea</taxon>
        <taxon>Metakinetoplastina</taxon>
        <taxon>Trypanosomatida</taxon>
        <taxon>Trypanosomatidae</taxon>
        <taxon>Trypanosoma</taxon>
    </lineage>
</organism>
<name>D0A6S1_TRYB9</name>
<evidence type="ECO:0000313" key="2">
    <source>
        <dbReference type="EMBL" id="CBH17372.1"/>
    </source>
</evidence>
<dbReference type="KEGG" id="tbg:TbgDal_XI4900"/>
<feature type="chain" id="PRO_5005341400" description="T. brucei spp.-specific protein" evidence="1">
    <location>
        <begin position="17"/>
        <end position="126"/>
    </location>
</feature>
<dbReference type="AlphaFoldDB" id="D0A6S1"/>
<evidence type="ECO:0000313" key="3">
    <source>
        <dbReference type="Proteomes" id="UP000002316"/>
    </source>
</evidence>
<reference evidence="3" key="1">
    <citation type="journal article" date="2010" name="PLoS Negl. Trop. Dis.">
        <title>The genome sequence of Trypanosoma brucei gambiense, causative agent of chronic human african trypanosomiasis.</title>
        <authorList>
            <person name="Jackson A.P."/>
            <person name="Sanders M."/>
            <person name="Berry A."/>
            <person name="McQuillan J."/>
            <person name="Aslett M.A."/>
            <person name="Quail M.A."/>
            <person name="Chukualim B."/>
            <person name="Capewell P."/>
            <person name="MacLeod A."/>
            <person name="Melville S.E."/>
            <person name="Gibson W."/>
            <person name="Barry J.D."/>
            <person name="Berriman M."/>
            <person name="Hertz-Fowler C."/>
        </authorList>
    </citation>
    <scope>NUCLEOTIDE SEQUENCE [LARGE SCALE GENOMIC DNA]</scope>
    <source>
        <strain evidence="3">MHOM/CI/86/DAL972</strain>
    </source>
</reference>
<feature type="signal peptide" evidence="1">
    <location>
        <begin position="1"/>
        <end position="16"/>
    </location>
</feature>
<gene>
    <name evidence="2" type="ORF">TbgDal_XI4900</name>
</gene>
<evidence type="ECO:0008006" key="4">
    <source>
        <dbReference type="Google" id="ProtNLM"/>
    </source>
</evidence>
<keyword evidence="1" id="KW-0732">Signal</keyword>
<accession>D0A6S1</accession>
<dbReference type="Proteomes" id="UP000002316">
    <property type="component" value="Chromosome 11"/>
</dbReference>
<proteinExistence type="predicted"/>
<dbReference type="EMBL" id="FN554974">
    <property type="protein sequence ID" value="CBH17372.1"/>
    <property type="molecule type" value="Genomic_DNA"/>
</dbReference>
<protein>
    <recommendedName>
        <fullName evidence="4">T. brucei spp.-specific protein</fullName>
    </recommendedName>
</protein>
<sequence length="126" mass="14606">MKLILPFSLLNPRFLCDFALLTCLPTFLFEDVDLWEGDHFSLKMVYFIILFSDINEKENYNNKKPKAIRSDKGLRCITSVKSLWFPASVETLAFVSTVTFFRFLSVTHLLSLSTTLYSPVHFLPFP</sequence>
<evidence type="ECO:0000256" key="1">
    <source>
        <dbReference type="SAM" id="SignalP"/>
    </source>
</evidence>